<organism evidence="3 4">
    <name type="scientific">Acetohalobium arabaticum (strain ATCC 49924 / DSM 5501 / Z-7288)</name>
    <dbReference type="NCBI Taxonomy" id="574087"/>
    <lineage>
        <taxon>Bacteria</taxon>
        <taxon>Bacillati</taxon>
        <taxon>Bacillota</taxon>
        <taxon>Clostridia</taxon>
        <taxon>Halanaerobiales</taxon>
        <taxon>Halobacteroidaceae</taxon>
        <taxon>Acetohalobium</taxon>
    </lineage>
</organism>
<feature type="domain" description="Ferrous iron transporter FeoA-like" evidence="2">
    <location>
        <begin position="4"/>
        <end position="76"/>
    </location>
</feature>
<dbReference type="eggNOG" id="COG1918">
    <property type="taxonomic scope" value="Bacteria"/>
</dbReference>
<dbReference type="Gene3D" id="2.30.30.90">
    <property type="match status" value="1"/>
</dbReference>
<dbReference type="GO" id="GO:0046914">
    <property type="term" value="F:transition metal ion binding"/>
    <property type="evidence" value="ECO:0007669"/>
    <property type="project" value="InterPro"/>
</dbReference>
<dbReference type="SUPFAM" id="SSF50037">
    <property type="entry name" value="C-terminal domain of transcriptional repressors"/>
    <property type="match status" value="1"/>
</dbReference>
<dbReference type="SMART" id="SM00899">
    <property type="entry name" value="FeoA"/>
    <property type="match status" value="1"/>
</dbReference>
<evidence type="ECO:0000259" key="2">
    <source>
        <dbReference type="SMART" id="SM00899"/>
    </source>
</evidence>
<proteinExistence type="predicted"/>
<evidence type="ECO:0000256" key="1">
    <source>
        <dbReference type="ARBA" id="ARBA00023004"/>
    </source>
</evidence>
<dbReference type="OrthoDB" id="1707677at2"/>
<keyword evidence="4" id="KW-1185">Reference proteome</keyword>
<dbReference type="EMBL" id="CP002105">
    <property type="protein sequence ID" value="ADL11616.1"/>
    <property type="molecule type" value="Genomic_DNA"/>
</dbReference>
<dbReference type="STRING" id="574087.Acear_0065"/>
<dbReference type="Proteomes" id="UP000001661">
    <property type="component" value="Chromosome"/>
</dbReference>
<dbReference type="InterPro" id="IPR053184">
    <property type="entry name" value="FeoA-like"/>
</dbReference>
<dbReference type="InterPro" id="IPR008988">
    <property type="entry name" value="Transcriptional_repressor_C"/>
</dbReference>
<dbReference type="PANTHER" id="PTHR43151">
    <property type="entry name" value="FEOA FAMILY PROTEIN"/>
    <property type="match status" value="1"/>
</dbReference>
<gene>
    <name evidence="3" type="ordered locus">Acear_0065</name>
</gene>
<dbReference type="InterPro" id="IPR038157">
    <property type="entry name" value="FeoA_core_dom"/>
</dbReference>
<dbReference type="RefSeq" id="WP_013277063.1">
    <property type="nucleotide sequence ID" value="NC_014378.1"/>
</dbReference>
<dbReference type="Pfam" id="PF04023">
    <property type="entry name" value="FeoA"/>
    <property type="match status" value="1"/>
</dbReference>
<keyword evidence="1" id="KW-0408">Iron</keyword>
<dbReference type="PANTHER" id="PTHR43151:SF1">
    <property type="entry name" value="SSR2333 PROTEIN"/>
    <property type="match status" value="1"/>
</dbReference>
<dbReference type="InterPro" id="IPR007167">
    <property type="entry name" value="Fe-transptr_FeoA-like"/>
</dbReference>
<protein>
    <submittedName>
        <fullName evidence="3">FeoA family protein</fullName>
    </submittedName>
</protein>
<dbReference type="HOGENOM" id="CLU_150646_6_3_9"/>
<sequence>MNYMTLHQLKQGASGKVIDFNGGCGLVNKLNSMGIREGKEITKISNSFIGGPVTVQLDNAKIAIGNGMAEKIIIEENN</sequence>
<evidence type="ECO:0000313" key="3">
    <source>
        <dbReference type="EMBL" id="ADL11616.1"/>
    </source>
</evidence>
<dbReference type="KEGG" id="aar:Acear_0065"/>
<reference evidence="3 4" key="1">
    <citation type="journal article" date="2010" name="Stand. Genomic Sci.">
        <title>Complete genome sequence of Acetohalobium arabaticum type strain (Z-7288).</title>
        <authorList>
            <person name="Sikorski J."/>
            <person name="Lapidus A."/>
            <person name="Chertkov O."/>
            <person name="Lucas S."/>
            <person name="Copeland A."/>
            <person name="Glavina Del Rio T."/>
            <person name="Nolan M."/>
            <person name="Tice H."/>
            <person name="Cheng J.F."/>
            <person name="Han C."/>
            <person name="Brambilla E."/>
            <person name="Pitluck S."/>
            <person name="Liolios K."/>
            <person name="Ivanova N."/>
            <person name="Mavromatis K."/>
            <person name="Mikhailova N."/>
            <person name="Pati A."/>
            <person name="Bruce D."/>
            <person name="Detter C."/>
            <person name="Tapia R."/>
            <person name="Goodwin L."/>
            <person name="Chen A."/>
            <person name="Palaniappan K."/>
            <person name="Land M."/>
            <person name="Hauser L."/>
            <person name="Chang Y.J."/>
            <person name="Jeffries C.D."/>
            <person name="Rohde M."/>
            <person name="Goker M."/>
            <person name="Spring S."/>
            <person name="Woyke T."/>
            <person name="Bristow J."/>
            <person name="Eisen J.A."/>
            <person name="Markowitz V."/>
            <person name="Hugenholtz P."/>
            <person name="Kyrpides N.C."/>
            <person name="Klenk H.P."/>
        </authorList>
    </citation>
    <scope>NUCLEOTIDE SEQUENCE [LARGE SCALE GENOMIC DNA]</scope>
    <source>
        <strain evidence="4">ATCC 49924 / DSM 5501 / Z-7288</strain>
    </source>
</reference>
<name>D9QSS8_ACEAZ</name>
<dbReference type="AlphaFoldDB" id="D9QSS8"/>
<evidence type="ECO:0000313" key="4">
    <source>
        <dbReference type="Proteomes" id="UP000001661"/>
    </source>
</evidence>
<accession>D9QSS8</accession>